<dbReference type="InterPro" id="IPR036163">
    <property type="entry name" value="HMA_dom_sf"/>
</dbReference>
<dbReference type="RefSeq" id="WP_106755725.1">
    <property type="nucleotide sequence ID" value="NZ_PXWF02000020.1"/>
</dbReference>
<feature type="domain" description="HMA" evidence="2">
    <location>
        <begin position="1"/>
        <end position="63"/>
    </location>
</feature>
<dbReference type="OrthoDB" id="9813965at2"/>
<dbReference type="EMBL" id="PXWF02000020">
    <property type="protein sequence ID" value="PWF55506.1"/>
    <property type="molecule type" value="Genomic_DNA"/>
</dbReference>
<dbReference type="GO" id="GO:0046872">
    <property type="term" value="F:metal ion binding"/>
    <property type="evidence" value="ECO:0007669"/>
    <property type="project" value="UniProtKB-KW"/>
</dbReference>
<dbReference type="AlphaFoldDB" id="A0A2U2I6W6"/>
<keyword evidence="4" id="KW-1185">Reference proteome</keyword>
<evidence type="ECO:0000259" key="2">
    <source>
        <dbReference type="PROSITE" id="PS50846"/>
    </source>
</evidence>
<proteinExistence type="predicted"/>
<evidence type="ECO:0000313" key="4">
    <source>
        <dbReference type="Proteomes" id="UP000241421"/>
    </source>
</evidence>
<evidence type="ECO:0000256" key="1">
    <source>
        <dbReference type="ARBA" id="ARBA00022723"/>
    </source>
</evidence>
<accession>A0A2U2I6W6</accession>
<dbReference type="Pfam" id="PF00403">
    <property type="entry name" value="HMA"/>
    <property type="match status" value="1"/>
</dbReference>
<dbReference type="CDD" id="cd00371">
    <property type="entry name" value="HMA"/>
    <property type="match status" value="1"/>
</dbReference>
<dbReference type="SUPFAM" id="SSF55008">
    <property type="entry name" value="HMA, heavy metal-associated domain"/>
    <property type="match status" value="1"/>
</dbReference>
<dbReference type="InterPro" id="IPR017969">
    <property type="entry name" value="Heavy-metal-associated_CS"/>
</dbReference>
<dbReference type="PROSITE" id="PS50846">
    <property type="entry name" value="HMA_2"/>
    <property type="match status" value="1"/>
</dbReference>
<comment type="caution">
    <text evidence="3">The sequence shown here is derived from an EMBL/GenBank/DDBJ whole genome shotgun (WGS) entry which is preliminary data.</text>
</comment>
<dbReference type="Gene3D" id="3.30.70.100">
    <property type="match status" value="1"/>
</dbReference>
<gene>
    <name evidence="3" type="ORF">C7C56_001420</name>
</gene>
<dbReference type="Proteomes" id="UP000241421">
    <property type="component" value="Unassembled WGS sequence"/>
</dbReference>
<evidence type="ECO:0000313" key="3">
    <source>
        <dbReference type="EMBL" id="PWF55506.1"/>
    </source>
</evidence>
<dbReference type="InterPro" id="IPR006121">
    <property type="entry name" value="HMA_dom"/>
</dbReference>
<name>A0A2U2I6W6_9BURK</name>
<protein>
    <submittedName>
        <fullName evidence="3">Copper chaperone</fullName>
    </submittedName>
</protein>
<sequence>MFELTVESMTCGHCVGTVTKAVQELDANATVAIDLPTKKVRIDSDAALPAIVAAVAAAGYPVTASAAV</sequence>
<keyword evidence="1" id="KW-0479">Metal-binding</keyword>
<reference evidence="3 4" key="1">
    <citation type="submission" date="2018-04" db="EMBL/GenBank/DDBJ databases">
        <title>Massilia violaceinigra sp. nov., a novel purple-pigmented bacterium isolated from Tianshan glacier, Xinjiang, China.</title>
        <authorList>
            <person name="Wang H."/>
        </authorList>
    </citation>
    <scope>NUCLEOTIDE SEQUENCE [LARGE SCALE GENOMIC DNA]</scope>
    <source>
        <strain evidence="3 4">B448-2</strain>
    </source>
</reference>
<organism evidence="3 4">
    <name type="scientific">Massilia glaciei</name>
    <dbReference type="NCBI Taxonomy" id="1524097"/>
    <lineage>
        <taxon>Bacteria</taxon>
        <taxon>Pseudomonadati</taxon>
        <taxon>Pseudomonadota</taxon>
        <taxon>Betaproteobacteria</taxon>
        <taxon>Burkholderiales</taxon>
        <taxon>Oxalobacteraceae</taxon>
        <taxon>Telluria group</taxon>
        <taxon>Massilia</taxon>
    </lineage>
</organism>
<dbReference type="PROSITE" id="PS01047">
    <property type="entry name" value="HMA_1"/>
    <property type="match status" value="1"/>
</dbReference>